<dbReference type="InterPro" id="IPR015854">
    <property type="entry name" value="ABC_transpr_LolD-like"/>
</dbReference>
<keyword evidence="1" id="KW-0547">Nucleotide-binding</keyword>
<dbReference type="PANTHER" id="PTHR24220">
    <property type="entry name" value="IMPORT ATP-BINDING PROTEIN"/>
    <property type="match status" value="1"/>
</dbReference>
<dbReference type="PROSITE" id="PS50893">
    <property type="entry name" value="ABC_TRANSPORTER_2"/>
    <property type="match status" value="1"/>
</dbReference>
<accession>A0A160TAJ6</accession>
<gene>
    <name evidence="4" type="ORF">MGWOODY_Tha1542</name>
</gene>
<protein>
    <submittedName>
        <fullName evidence="4">Phosphonate ABC transporter ATP-binding protein (TC 3.A.1.9.1)</fullName>
    </submittedName>
</protein>
<dbReference type="AlphaFoldDB" id="A0A160TAJ6"/>
<dbReference type="GO" id="GO:0005524">
    <property type="term" value="F:ATP binding"/>
    <property type="evidence" value="ECO:0007669"/>
    <property type="project" value="UniProtKB-KW"/>
</dbReference>
<dbReference type="Gene3D" id="3.40.50.300">
    <property type="entry name" value="P-loop containing nucleotide triphosphate hydrolases"/>
    <property type="match status" value="1"/>
</dbReference>
<dbReference type="InterPro" id="IPR003593">
    <property type="entry name" value="AAA+_ATPase"/>
</dbReference>
<dbReference type="GO" id="GO:0022857">
    <property type="term" value="F:transmembrane transporter activity"/>
    <property type="evidence" value="ECO:0007669"/>
    <property type="project" value="TreeGrafter"/>
</dbReference>
<sequence>MIFHLDQQTFSYGKRSAHSAGPAALSDISLSIKAGEKVALIGPSGAGKSSLLNLLYHNSPLQSAWCPQDGGLVDSLSVYNNIFSGGLERHSTLYNLVNLLRPFAAPRNEIEVLARQLGLRDKLFTSVDQLSGGQRQRVALGRALYRQQPVFLGDEPVSSLDPLQADELLALVLKQHETAVVSLHNRRLALNHFDRIITLRAGRIVFDGPSAGLTMAHLDAMYEVDASGAE</sequence>
<evidence type="ECO:0000256" key="1">
    <source>
        <dbReference type="ARBA" id="ARBA00022741"/>
    </source>
</evidence>
<keyword evidence="2 4" id="KW-0067">ATP-binding</keyword>
<dbReference type="InterPro" id="IPR027417">
    <property type="entry name" value="P-loop_NTPase"/>
</dbReference>
<evidence type="ECO:0000256" key="2">
    <source>
        <dbReference type="ARBA" id="ARBA00022840"/>
    </source>
</evidence>
<dbReference type="SUPFAM" id="SSF52540">
    <property type="entry name" value="P-loop containing nucleoside triphosphate hydrolases"/>
    <property type="match status" value="1"/>
</dbReference>
<evidence type="ECO:0000259" key="3">
    <source>
        <dbReference type="PROSITE" id="PS50893"/>
    </source>
</evidence>
<dbReference type="PROSITE" id="PS00211">
    <property type="entry name" value="ABC_TRANSPORTER_1"/>
    <property type="match status" value="1"/>
</dbReference>
<name>A0A160TAJ6_9ZZZZ</name>
<dbReference type="InterPro" id="IPR017871">
    <property type="entry name" value="ABC_transporter-like_CS"/>
</dbReference>
<proteinExistence type="predicted"/>
<dbReference type="GO" id="GO:0005886">
    <property type="term" value="C:plasma membrane"/>
    <property type="evidence" value="ECO:0007669"/>
    <property type="project" value="TreeGrafter"/>
</dbReference>
<dbReference type="GO" id="GO:0016887">
    <property type="term" value="F:ATP hydrolysis activity"/>
    <property type="evidence" value="ECO:0007669"/>
    <property type="project" value="InterPro"/>
</dbReference>
<feature type="domain" description="ABC transporter" evidence="3">
    <location>
        <begin position="3"/>
        <end position="226"/>
    </location>
</feature>
<evidence type="ECO:0000313" key="4">
    <source>
        <dbReference type="EMBL" id="CUS40438.1"/>
    </source>
</evidence>
<dbReference type="PANTHER" id="PTHR24220:SF659">
    <property type="entry name" value="TRANSPORTER, PUTATIVE-RELATED"/>
    <property type="match status" value="1"/>
</dbReference>
<dbReference type="Pfam" id="PF00005">
    <property type="entry name" value="ABC_tran"/>
    <property type="match status" value="1"/>
</dbReference>
<dbReference type="SMART" id="SM00382">
    <property type="entry name" value="AAA"/>
    <property type="match status" value="1"/>
</dbReference>
<reference evidence="4" key="1">
    <citation type="submission" date="2015-10" db="EMBL/GenBank/DDBJ databases">
        <authorList>
            <person name="Gilbert D.G."/>
        </authorList>
    </citation>
    <scope>NUCLEOTIDE SEQUENCE</scope>
</reference>
<dbReference type="InterPro" id="IPR003439">
    <property type="entry name" value="ABC_transporter-like_ATP-bd"/>
</dbReference>
<organism evidence="4">
    <name type="scientific">hydrothermal vent metagenome</name>
    <dbReference type="NCBI Taxonomy" id="652676"/>
    <lineage>
        <taxon>unclassified sequences</taxon>
        <taxon>metagenomes</taxon>
        <taxon>ecological metagenomes</taxon>
    </lineage>
</organism>
<dbReference type="EMBL" id="CZQC01000015">
    <property type="protein sequence ID" value="CUS40438.1"/>
    <property type="molecule type" value="Genomic_DNA"/>
</dbReference>